<evidence type="ECO:0000313" key="8">
    <source>
        <dbReference type="EMBL" id="SHL10893.1"/>
    </source>
</evidence>
<feature type="domain" description="Nudix hydrolase" evidence="7">
    <location>
        <begin position="37"/>
        <end position="172"/>
    </location>
</feature>
<dbReference type="NCBIfam" id="NF007980">
    <property type="entry name" value="PRK10707.1"/>
    <property type="match status" value="1"/>
</dbReference>
<dbReference type="Proteomes" id="UP000184191">
    <property type="component" value="Unassembled WGS sequence"/>
</dbReference>
<keyword evidence="5" id="KW-0460">Magnesium</keyword>
<evidence type="ECO:0000256" key="1">
    <source>
        <dbReference type="ARBA" id="ARBA00001936"/>
    </source>
</evidence>
<comment type="cofactor">
    <cofactor evidence="1">
        <name>Mn(2+)</name>
        <dbReference type="ChEBI" id="CHEBI:29035"/>
    </cofactor>
</comment>
<dbReference type="PANTHER" id="PTHR12992">
    <property type="entry name" value="NUDIX HYDROLASE"/>
    <property type="match status" value="1"/>
</dbReference>
<evidence type="ECO:0000256" key="5">
    <source>
        <dbReference type="ARBA" id="ARBA00022842"/>
    </source>
</evidence>
<dbReference type="GO" id="GO:0010945">
    <property type="term" value="F:coenzyme A diphosphatase activity"/>
    <property type="evidence" value="ECO:0007669"/>
    <property type="project" value="InterPro"/>
</dbReference>
<evidence type="ECO:0000259" key="7">
    <source>
        <dbReference type="PROSITE" id="PS51462"/>
    </source>
</evidence>
<keyword evidence="3" id="KW-0479">Metal-binding</keyword>
<dbReference type="InterPro" id="IPR015797">
    <property type="entry name" value="NUDIX_hydrolase-like_dom_sf"/>
</dbReference>
<reference evidence="9" key="1">
    <citation type="submission" date="2016-11" db="EMBL/GenBank/DDBJ databases">
        <authorList>
            <person name="Varghese N."/>
            <person name="Submissions S."/>
        </authorList>
    </citation>
    <scope>NUCLEOTIDE SEQUENCE [LARGE SCALE GENOMIC DNA]</scope>
    <source>
        <strain evidence="9">DSM 29327</strain>
    </source>
</reference>
<accession>A0A1M6XYG5</accession>
<protein>
    <submittedName>
        <fullName evidence="8">ADP-ribose pyrophosphatase YjhB, NUDIX family</fullName>
    </submittedName>
</protein>
<sequence length="199" mass="21928">MTLDPLDRVLGALNAVRHPSSDYDLNPEITLPAGRKLRAAGVLVPVIQTGGVARVILTKRSSALKHHPGQIAFPGGKQDLGDVDITATALREAHEEIGLDPANVEVLGHLPKHETVTAFDVTPVLARVAQPFVPRPEAGEVDEVFEVPLAHFLAPAHFRVEQRRWRGSWRRYYTVPFGPYYVWGATARILRTLADMARP</sequence>
<evidence type="ECO:0000256" key="2">
    <source>
        <dbReference type="ARBA" id="ARBA00001946"/>
    </source>
</evidence>
<dbReference type="PANTHER" id="PTHR12992:SF11">
    <property type="entry name" value="MITOCHONDRIAL COENZYME A DIPHOSPHATASE NUDT8"/>
    <property type="match status" value="1"/>
</dbReference>
<dbReference type="RefSeq" id="WP_073196418.1">
    <property type="nucleotide sequence ID" value="NZ_FRBN01000005.1"/>
</dbReference>
<dbReference type="CDD" id="cd03426">
    <property type="entry name" value="NUDIX_CoAse_Nudt7"/>
    <property type="match status" value="1"/>
</dbReference>
<dbReference type="STRING" id="1054996.SAMN05444414_10583"/>
<name>A0A1M6XYG5_9RHOB</name>
<organism evidence="8 9">
    <name type="scientific">Roseovarius marisflavi</name>
    <dbReference type="NCBI Taxonomy" id="1054996"/>
    <lineage>
        <taxon>Bacteria</taxon>
        <taxon>Pseudomonadati</taxon>
        <taxon>Pseudomonadota</taxon>
        <taxon>Alphaproteobacteria</taxon>
        <taxon>Rhodobacterales</taxon>
        <taxon>Roseobacteraceae</taxon>
        <taxon>Roseovarius</taxon>
    </lineage>
</organism>
<dbReference type="InterPro" id="IPR000086">
    <property type="entry name" value="NUDIX_hydrolase_dom"/>
</dbReference>
<dbReference type="EMBL" id="FRBN01000005">
    <property type="protein sequence ID" value="SHL10893.1"/>
    <property type="molecule type" value="Genomic_DNA"/>
</dbReference>
<dbReference type="PROSITE" id="PS51462">
    <property type="entry name" value="NUDIX"/>
    <property type="match status" value="1"/>
</dbReference>
<gene>
    <name evidence="8" type="ORF">SAMN05444414_10583</name>
</gene>
<evidence type="ECO:0000256" key="3">
    <source>
        <dbReference type="ARBA" id="ARBA00022723"/>
    </source>
</evidence>
<comment type="cofactor">
    <cofactor evidence="2">
        <name>Mg(2+)</name>
        <dbReference type="ChEBI" id="CHEBI:18420"/>
    </cofactor>
</comment>
<evidence type="ECO:0000256" key="4">
    <source>
        <dbReference type="ARBA" id="ARBA00022801"/>
    </source>
</evidence>
<proteinExistence type="predicted"/>
<dbReference type="Pfam" id="PF00293">
    <property type="entry name" value="NUDIX"/>
    <property type="match status" value="1"/>
</dbReference>
<dbReference type="AlphaFoldDB" id="A0A1M6XYG5"/>
<dbReference type="InterPro" id="IPR045121">
    <property type="entry name" value="CoAse"/>
</dbReference>
<keyword evidence="9" id="KW-1185">Reference proteome</keyword>
<dbReference type="GO" id="GO:0046872">
    <property type="term" value="F:metal ion binding"/>
    <property type="evidence" value="ECO:0007669"/>
    <property type="project" value="UniProtKB-KW"/>
</dbReference>
<dbReference type="SUPFAM" id="SSF55811">
    <property type="entry name" value="Nudix"/>
    <property type="match status" value="1"/>
</dbReference>
<evidence type="ECO:0000256" key="6">
    <source>
        <dbReference type="ARBA" id="ARBA00023211"/>
    </source>
</evidence>
<keyword evidence="6" id="KW-0464">Manganese</keyword>
<keyword evidence="4" id="KW-0378">Hydrolase</keyword>
<dbReference type="Gene3D" id="3.90.79.10">
    <property type="entry name" value="Nucleoside Triphosphate Pyrophosphohydrolase"/>
    <property type="match status" value="1"/>
</dbReference>
<evidence type="ECO:0000313" key="9">
    <source>
        <dbReference type="Proteomes" id="UP000184191"/>
    </source>
</evidence>